<feature type="compositionally biased region" description="Pro residues" evidence="1">
    <location>
        <begin position="8"/>
        <end position="21"/>
    </location>
</feature>
<evidence type="ECO:0000256" key="1">
    <source>
        <dbReference type="SAM" id="MobiDB-lite"/>
    </source>
</evidence>
<comment type="caution">
    <text evidence="3">The sequence shown here is derived from an EMBL/GenBank/DDBJ whole genome shotgun (WGS) entry which is preliminary data.</text>
</comment>
<keyword evidence="4" id="KW-1185">Reference proteome</keyword>
<keyword evidence="2" id="KW-0472">Membrane</keyword>
<organism evidence="3 4">
    <name type="scientific">Actinomadura craniellae</name>
    <dbReference type="NCBI Taxonomy" id="2231787"/>
    <lineage>
        <taxon>Bacteria</taxon>
        <taxon>Bacillati</taxon>
        <taxon>Actinomycetota</taxon>
        <taxon>Actinomycetes</taxon>
        <taxon>Streptosporangiales</taxon>
        <taxon>Thermomonosporaceae</taxon>
        <taxon>Actinomadura</taxon>
    </lineage>
</organism>
<dbReference type="Proteomes" id="UP000251891">
    <property type="component" value="Unassembled WGS sequence"/>
</dbReference>
<dbReference type="RefSeq" id="WP_111864776.1">
    <property type="nucleotide sequence ID" value="NZ_QLYX01000003.1"/>
</dbReference>
<proteinExistence type="predicted"/>
<feature type="region of interest" description="Disordered" evidence="1">
    <location>
        <begin position="62"/>
        <end position="82"/>
    </location>
</feature>
<dbReference type="OrthoDB" id="1818119at2"/>
<dbReference type="AlphaFoldDB" id="A0A365H9Z6"/>
<reference evidence="3 4" key="1">
    <citation type="submission" date="2018-06" db="EMBL/GenBank/DDBJ databases">
        <title>Actinomadura craniellae sp. nov. isolated from marine sponge Craniella sp.</title>
        <authorList>
            <person name="Li L."/>
            <person name="Xu Q.H."/>
            <person name="Lin H.W."/>
            <person name="Lu Y.H."/>
        </authorList>
    </citation>
    <scope>NUCLEOTIDE SEQUENCE [LARGE SCALE GENOMIC DNA]</scope>
    <source>
        <strain evidence="3 4">LHW63021</strain>
    </source>
</reference>
<feature type="transmembrane region" description="Helical" evidence="2">
    <location>
        <begin position="31"/>
        <end position="55"/>
    </location>
</feature>
<gene>
    <name evidence="3" type="ORF">DPM19_09185</name>
</gene>
<keyword evidence="2" id="KW-1133">Transmembrane helix</keyword>
<feature type="region of interest" description="Disordered" evidence="1">
    <location>
        <begin position="1"/>
        <end position="21"/>
    </location>
</feature>
<keyword evidence="2" id="KW-0812">Transmembrane</keyword>
<evidence type="ECO:0000313" key="3">
    <source>
        <dbReference type="EMBL" id="RAY15917.1"/>
    </source>
</evidence>
<protein>
    <submittedName>
        <fullName evidence="3">Uncharacterized protein</fullName>
    </submittedName>
</protein>
<accession>A0A365H9Z6</accession>
<dbReference type="EMBL" id="QLYX01000003">
    <property type="protein sequence ID" value="RAY15917.1"/>
    <property type="molecule type" value="Genomic_DNA"/>
</dbReference>
<sequence>MNPYQDPNHPPPPGSYPLPPPDVQRRHAGCAVAVAVVLFVLITGAVVIVAALLFLRSDPDEPAATGPPAAVSTPPSASAPSSVALAGRWEGNYECNQGTTGMRLTLTDPRPDGTLTATFDFFSVPGNRSVPTGSFVMLGTYREGALSLRGDRWINRPDGYLMINLNAQIREDRPTNISGTVDGTGCHTFSVNRVSG</sequence>
<evidence type="ECO:0000313" key="4">
    <source>
        <dbReference type="Proteomes" id="UP000251891"/>
    </source>
</evidence>
<evidence type="ECO:0000256" key="2">
    <source>
        <dbReference type="SAM" id="Phobius"/>
    </source>
</evidence>
<name>A0A365H9Z6_9ACTN</name>